<keyword evidence="2 7" id="KW-0001">2Fe-2S</keyword>
<feature type="binding site" evidence="7">
    <location>
        <position position="126"/>
    </location>
    <ligand>
        <name>[2Fe-2S] cluster</name>
        <dbReference type="ChEBI" id="CHEBI:190135"/>
    </ligand>
</feature>
<dbReference type="GO" id="GO:0046872">
    <property type="term" value="F:metal ion binding"/>
    <property type="evidence" value="ECO:0007669"/>
    <property type="project" value="UniProtKB-KW"/>
</dbReference>
<dbReference type="NCBIfam" id="NF005722">
    <property type="entry name" value="PRK07539.1-2"/>
    <property type="match status" value="1"/>
</dbReference>
<keyword evidence="3 7" id="KW-0479">Metal-binding</keyword>
<feature type="binding site" evidence="7">
    <location>
        <position position="122"/>
    </location>
    <ligand>
        <name>[2Fe-2S] cluster</name>
        <dbReference type="ChEBI" id="CHEBI:190135"/>
    </ligand>
</feature>
<dbReference type="NCBIfam" id="TIGR01958">
    <property type="entry name" value="nuoE_fam"/>
    <property type="match status" value="1"/>
</dbReference>
<name>A0A855X8W4_9BACT</name>
<keyword evidence="5 7" id="KW-0411">Iron-sulfur</keyword>
<comment type="similarity">
    <text evidence="1">Belongs to the complex I 24 kDa subunit family.</text>
</comment>
<evidence type="ECO:0000256" key="3">
    <source>
        <dbReference type="ARBA" id="ARBA00022723"/>
    </source>
</evidence>
<dbReference type="GO" id="GO:0003954">
    <property type="term" value="F:NADH dehydrogenase activity"/>
    <property type="evidence" value="ECO:0007669"/>
    <property type="project" value="TreeGrafter"/>
</dbReference>
<dbReference type="SUPFAM" id="SSF52833">
    <property type="entry name" value="Thioredoxin-like"/>
    <property type="match status" value="1"/>
</dbReference>
<dbReference type="AlphaFoldDB" id="A0A855X8W4"/>
<proteinExistence type="inferred from homology"/>
<protein>
    <submittedName>
        <fullName evidence="8">NADH-quinone oxidoreductase subunit NuoE</fullName>
    </submittedName>
</protein>
<evidence type="ECO:0000313" key="8">
    <source>
        <dbReference type="EMBL" id="PWB74734.1"/>
    </source>
</evidence>
<evidence type="ECO:0000256" key="5">
    <source>
        <dbReference type="ARBA" id="ARBA00023014"/>
    </source>
</evidence>
<dbReference type="Pfam" id="PF01257">
    <property type="entry name" value="2Fe-2S_thioredx"/>
    <property type="match status" value="1"/>
</dbReference>
<evidence type="ECO:0000313" key="9">
    <source>
        <dbReference type="Proteomes" id="UP000250918"/>
    </source>
</evidence>
<comment type="cofactor">
    <cofactor evidence="6">
        <name>[2Fe-2S] cluster</name>
        <dbReference type="ChEBI" id="CHEBI:190135"/>
    </cofactor>
</comment>
<dbReference type="GO" id="GO:0051537">
    <property type="term" value="F:2 iron, 2 sulfur cluster binding"/>
    <property type="evidence" value="ECO:0007669"/>
    <property type="project" value="UniProtKB-KW"/>
</dbReference>
<comment type="caution">
    <text evidence="8">The sequence shown here is derived from an EMBL/GenBank/DDBJ whole genome shotgun (WGS) entry which is preliminary data.</text>
</comment>
<dbReference type="FunFam" id="3.40.30.10:FF:000022">
    <property type="entry name" value="NADH dehydrogenase flavoprotein 2, mitochondrial"/>
    <property type="match status" value="1"/>
</dbReference>
<feature type="binding site" evidence="7">
    <location>
        <position position="86"/>
    </location>
    <ligand>
        <name>[2Fe-2S] cluster</name>
        <dbReference type="ChEBI" id="CHEBI:190135"/>
    </ligand>
</feature>
<dbReference type="CDD" id="cd03064">
    <property type="entry name" value="TRX_Fd_NuoE"/>
    <property type="match status" value="1"/>
</dbReference>
<gene>
    <name evidence="8" type="ORF">C3F09_03335</name>
</gene>
<comment type="cofactor">
    <cofactor evidence="7">
        <name>[2Fe-2S] cluster</name>
        <dbReference type="ChEBI" id="CHEBI:190135"/>
    </cofactor>
    <text evidence="7">Binds 1 [2Fe-2S] cluster.</text>
</comment>
<organism evidence="8 9">
    <name type="scientific">candidate division GN15 bacterium</name>
    <dbReference type="NCBI Taxonomy" id="2072418"/>
    <lineage>
        <taxon>Bacteria</taxon>
        <taxon>candidate division GN15</taxon>
    </lineage>
</organism>
<reference evidence="8 9" key="1">
    <citation type="journal article" date="2018" name="ISME J.">
        <title>A methanotrophic archaeon couples anaerobic oxidation of methane to Fe(III) reduction.</title>
        <authorList>
            <person name="Cai C."/>
            <person name="Leu A.O."/>
            <person name="Xie G.J."/>
            <person name="Guo J."/>
            <person name="Feng Y."/>
            <person name="Zhao J.X."/>
            <person name="Tyson G.W."/>
            <person name="Yuan Z."/>
            <person name="Hu S."/>
        </authorList>
    </citation>
    <scope>NUCLEOTIDE SEQUENCE [LARGE SCALE GENOMIC DNA]</scope>
    <source>
        <strain evidence="8">FeB_12</strain>
    </source>
</reference>
<dbReference type="InterPro" id="IPR042128">
    <property type="entry name" value="NuoE_dom"/>
</dbReference>
<dbReference type="Gene3D" id="1.10.10.1590">
    <property type="entry name" value="NADH-quinone oxidoreductase subunit E"/>
    <property type="match status" value="1"/>
</dbReference>
<evidence type="ECO:0000256" key="2">
    <source>
        <dbReference type="ARBA" id="ARBA00022714"/>
    </source>
</evidence>
<dbReference type="PROSITE" id="PS01099">
    <property type="entry name" value="COMPLEX1_24K"/>
    <property type="match status" value="1"/>
</dbReference>
<accession>A0A855X8W4</accession>
<evidence type="ECO:0000256" key="6">
    <source>
        <dbReference type="ARBA" id="ARBA00034078"/>
    </source>
</evidence>
<keyword evidence="4 7" id="KW-0408">Iron</keyword>
<feature type="binding site" evidence="7">
    <location>
        <position position="81"/>
    </location>
    <ligand>
        <name>[2Fe-2S] cluster</name>
        <dbReference type="ChEBI" id="CHEBI:190135"/>
    </ligand>
</feature>
<dbReference type="Gene3D" id="3.40.30.10">
    <property type="entry name" value="Glutaredoxin"/>
    <property type="match status" value="1"/>
</dbReference>
<dbReference type="Proteomes" id="UP000250918">
    <property type="component" value="Unassembled WGS sequence"/>
</dbReference>
<evidence type="ECO:0000256" key="4">
    <source>
        <dbReference type="ARBA" id="ARBA00023004"/>
    </source>
</evidence>
<dbReference type="InterPro" id="IPR036249">
    <property type="entry name" value="Thioredoxin-like_sf"/>
</dbReference>
<dbReference type="EMBL" id="PQAP01000023">
    <property type="protein sequence ID" value="PWB74734.1"/>
    <property type="molecule type" value="Genomic_DNA"/>
</dbReference>
<evidence type="ECO:0000256" key="1">
    <source>
        <dbReference type="ARBA" id="ARBA00010643"/>
    </source>
</evidence>
<dbReference type="InterPro" id="IPR041921">
    <property type="entry name" value="NuoE_N"/>
</dbReference>
<dbReference type="PANTHER" id="PTHR10371:SF3">
    <property type="entry name" value="NADH DEHYDROGENASE [UBIQUINONE] FLAVOPROTEIN 2, MITOCHONDRIAL"/>
    <property type="match status" value="1"/>
</dbReference>
<dbReference type="PANTHER" id="PTHR10371">
    <property type="entry name" value="NADH DEHYDROGENASE UBIQUINONE FLAVOPROTEIN 2, MITOCHONDRIAL"/>
    <property type="match status" value="1"/>
</dbReference>
<evidence type="ECO:0000256" key="7">
    <source>
        <dbReference type="PIRSR" id="PIRSR000216-1"/>
    </source>
</evidence>
<dbReference type="PIRSF" id="PIRSF000216">
    <property type="entry name" value="NADH_DH_24kDa"/>
    <property type="match status" value="1"/>
</dbReference>
<sequence length="158" mass="17766">MILNKESVALMQKKASQYPRRKSGILPALTIAYRQVGHLNDQIYREIAKAINVPYVEVAEAATFYTMFPKQPTGKYLIQVCHNISCALLGADSLVEYLEQKLGIKKGETTKDNLFTLISVECLGSCATAPMMQINMDYYENLTRAKVDKILEELRAKA</sequence>
<dbReference type="InterPro" id="IPR002023">
    <property type="entry name" value="NuoE-like"/>
</dbReference>